<accession>A0A7S1VHK9</accession>
<name>A0A7S1VHK9_9EUKA</name>
<feature type="signal peptide" evidence="1">
    <location>
        <begin position="1"/>
        <end position="16"/>
    </location>
</feature>
<dbReference type="AlphaFoldDB" id="A0A7S1VHK9"/>
<organism evidence="2">
    <name type="scientific">Sexangularia sp. CB-2014</name>
    <dbReference type="NCBI Taxonomy" id="1486929"/>
    <lineage>
        <taxon>Eukaryota</taxon>
        <taxon>Amoebozoa</taxon>
        <taxon>Tubulinea</taxon>
        <taxon>Elardia</taxon>
        <taxon>Arcellinida</taxon>
        <taxon>Arcellinida incertae sedis</taxon>
        <taxon>Sexangularia</taxon>
    </lineage>
</organism>
<protein>
    <recommendedName>
        <fullName evidence="3">Selenoprotein O</fullName>
    </recommendedName>
</protein>
<evidence type="ECO:0000313" key="2">
    <source>
        <dbReference type="EMBL" id="CAD9300252.1"/>
    </source>
</evidence>
<evidence type="ECO:0008006" key="3">
    <source>
        <dbReference type="Google" id="ProtNLM"/>
    </source>
</evidence>
<keyword evidence="1" id="KW-0732">Signal</keyword>
<dbReference type="EMBL" id="HBGL01010176">
    <property type="protein sequence ID" value="CAD9300252.1"/>
    <property type="molecule type" value="Transcribed_RNA"/>
</dbReference>
<evidence type="ECO:0000256" key="1">
    <source>
        <dbReference type="SAM" id="SignalP"/>
    </source>
</evidence>
<feature type="chain" id="PRO_5030773029" description="Selenoprotein O" evidence="1">
    <location>
        <begin position="17"/>
        <end position="441"/>
    </location>
</feature>
<reference evidence="2" key="1">
    <citation type="submission" date="2021-01" db="EMBL/GenBank/DDBJ databases">
        <authorList>
            <person name="Corre E."/>
            <person name="Pelletier E."/>
            <person name="Niang G."/>
            <person name="Scheremetjew M."/>
            <person name="Finn R."/>
            <person name="Kale V."/>
            <person name="Holt S."/>
            <person name="Cochrane G."/>
            <person name="Meng A."/>
            <person name="Brown T."/>
            <person name="Cohen L."/>
        </authorList>
    </citation>
    <scope>NUCLEOTIDE SEQUENCE</scope>
    <source>
        <strain evidence="2">ATCC 50979</strain>
    </source>
</reference>
<gene>
    <name evidence="2" type="ORF">SSP0437_LOCUS7899</name>
</gene>
<sequence>MLTLMVSLTLVGYAITTGSQLGLEVGEFGLGVGEGDDIACGTDMLAGWRVVEEDGTEQHVDCRPLSRLARRHGGSAGRGSTSIHALVASLATRSFSCHARPDTLPIGVGCEHLAFPVHCPALASSSTAFVALAPSGAGSAEPSLANTLSDLAPHVPNVLASCDGDMLLVERVLPFDVFVHPEAAGVTSDRPHHGKPPLAWAHRLAAAVSVPSLLTVFDQWPHLGPIVYGDFHRSNFGVRLDPLSVVLVDVSGLIEPRHGPIANSSIPCRHDEDCTAARAAQGLSTITDPVHSQGLGEFRCSSRHRGTCPPLTAALHVGLACHVLLRPLLAPTRQEVPAPWLAEDIKSILDSACAEDPAERPSLGDLEVSLRELVARYADECPEGVNVTQTPSALFSSSASAVSTPSAPKVCETVSQDGKPFGYSISPTTWARLTAPLRPLV</sequence>
<proteinExistence type="predicted"/>